<reference evidence="2" key="2">
    <citation type="submission" date="2025-05" db="UniProtKB">
        <authorList>
            <consortium name="EnsemblMetazoa"/>
        </authorList>
    </citation>
    <scope>IDENTIFICATION</scope>
    <source>
        <strain evidence="2">Foshan</strain>
    </source>
</reference>
<proteinExistence type="predicted"/>
<dbReference type="Proteomes" id="UP000069940">
    <property type="component" value="Unassembled WGS sequence"/>
</dbReference>
<reference evidence="3" key="1">
    <citation type="journal article" date="2015" name="Proc. Natl. Acad. Sci. U.S.A.">
        <title>Genome sequence of the Asian Tiger mosquito, Aedes albopictus, reveals insights into its biology, genetics, and evolution.</title>
        <authorList>
            <person name="Chen X.G."/>
            <person name="Jiang X."/>
            <person name="Gu J."/>
            <person name="Xu M."/>
            <person name="Wu Y."/>
            <person name="Deng Y."/>
            <person name="Zhang C."/>
            <person name="Bonizzoni M."/>
            <person name="Dermauw W."/>
            <person name="Vontas J."/>
            <person name="Armbruster P."/>
            <person name="Huang X."/>
            <person name="Yang Y."/>
            <person name="Zhang H."/>
            <person name="He W."/>
            <person name="Peng H."/>
            <person name="Liu Y."/>
            <person name="Wu K."/>
            <person name="Chen J."/>
            <person name="Lirakis M."/>
            <person name="Topalis P."/>
            <person name="Van Leeuwen T."/>
            <person name="Hall A.B."/>
            <person name="Jiang X."/>
            <person name="Thorpe C."/>
            <person name="Mueller R.L."/>
            <person name="Sun C."/>
            <person name="Waterhouse R.M."/>
            <person name="Yan G."/>
            <person name="Tu Z.J."/>
            <person name="Fang X."/>
            <person name="James A.A."/>
        </authorList>
    </citation>
    <scope>NUCLEOTIDE SEQUENCE [LARGE SCALE GENOMIC DNA]</scope>
    <source>
        <strain evidence="3">Foshan</strain>
    </source>
</reference>
<sequence>MKCYSLMRAWRARSALLWKVFAGLISPSISPNATLRGNSIAYSNIVGTCGLTSKNVGHTGIQLIDRLEDRIAHSTLENIGPDELNRHTAGSTAWGASARERRHIAGQCICAGPEAFRRKAFVYILFSVSLREKEVTSRSSGGE</sequence>
<accession>A0ABM1YS07</accession>
<evidence type="ECO:0000256" key="1">
    <source>
        <dbReference type="SAM" id="SignalP"/>
    </source>
</evidence>
<protein>
    <recommendedName>
        <fullName evidence="4">Secreted protein</fullName>
    </recommendedName>
</protein>
<dbReference type="GeneID" id="109399617"/>
<feature type="chain" id="PRO_5045906348" description="Secreted protein" evidence="1">
    <location>
        <begin position="23"/>
        <end position="143"/>
    </location>
</feature>
<organism evidence="2 3">
    <name type="scientific">Aedes albopictus</name>
    <name type="common">Asian tiger mosquito</name>
    <name type="synonym">Stegomyia albopicta</name>
    <dbReference type="NCBI Taxonomy" id="7160"/>
    <lineage>
        <taxon>Eukaryota</taxon>
        <taxon>Metazoa</taxon>
        <taxon>Ecdysozoa</taxon>
        <taxon>Arthropoda</taxon>
        <taxon>Hexapoda</taxon>
        <taxon>Insecta</taxon>
        <taxon>Pterygota</taxon>
        <taxon>Neoptera</taxon>
        <taxon>Endopterygota</taxon>
        <taxon>Diptera</taxon>
        <taxon>Nematocera</taxon>
        <taxon>Culicoidea</taxon>
        <taxon>Culicidae</taxon>
        <taxon>Culicinae</taxon>
        <taxon>Aedini</taxon>
        <taxon>Aedes</taxon>
        <taxon>Stegomyia</taxon>
    </lineage>
</organism>
<dbReference type="RefSeq" id="XP_062715462.1">
    <property type="nucleotide sequence ID" value="XM_062859478.1"/>
</dbReference>
<evidence type="ECO:0008006" key="4">
    <source>
        <dbReference type="Google" id="ProtNLM"/>
    </source>
</evidence>
<dbReference type="EnsemblMetazoa" id="AALFPA23_011644.R16534">
    <property type="protein sequence ID" value="AALFPA23_011644.P16534"/>
    <property type="gene ID" value="AALFPA23_011644"/>
</dbReference>
<keyword evidence="3" id="KW-1185">Reference proteome</keyword>
<evidence type="ECO:0000313" key="3">
    <source>
        <dbReference type="Proteomes" id="UP000069940"/>
    </source>
</evidence>
<keyword evidence="1" id="KW-0732">Signal</keyword>
<feature type="signal peptide" evidence="1">
    <location>
        <begin position="1"/>
        <end position="22"/>
    </location>
</feature>
<name>A0ABM1YS07_AEDAL</name>
<evidence type="ECO:0000313" key="2">
    <source>
        <dbReference type="EnsemblMetazoa" id="AALFPA23_011644.P16534"/>
    </source>
</evidence>